<evidence type="ECO:0000256" key="1">
    <source>
        <dbReference type="ARBA" id="ARBA00004123"/>
    </source>
</evidence>
<keyword evidence="2" id="KW-0678">Repressor</keyword>
<keyword evidence="7" id="KW-0539">Nucleus</keyword>
<dbReference type="Pfam" id="PF12895">
    <property type="entry name" value="ANAPC3"/>
    <property type="match status" value="1"/>
</dbReference>
<feature type="repeat" description="TPR" evidence="9">
    <location>
        <begin position="155"/>
        <end position="188"/>
    </location>
</feature>
<gene>
    <name evidence="11" type="ORF">JMJ35_003696</name>
</gene>
<evidence type="ECO:0000256" key="3">
    <source>
        <dbReference type="ARBA" id="ARBA00022737"/>
    </source>
</evidence>
<dbReference type="SMART" id="SM00028">
    <property type="entry name" value="TPR"/>
    <property type="match status" value="10"/>
</dbReference>
<dbReference type="SUPFAM" id="SSF48452">
    <property type="entry name" value="TPR-like"/>
    <property type="match status" value="1"/>
</dbReference>
<dbReference type="PROSITE" id="PS50005">
    <property type="entry name" value="TPR"/>
    <property type="match status" value="5"/>
</dbReference>
<dbReference type="InterPro" id="IPR011990">
    <property type="entry name" value="TPR-like_helical_dom_sf"/>
</dbReference>
<evidence type="ECO:0000256" key="7">
    <source>
        <dbReference type="ARBA" id="ARBA00023242"/>
    </source>
</evidence>
<feature type="repeat" description="TPR" evidence="9">
    <location>
        <begin position="335"/>
        <end position="368"/>
    </location>
</feature>
<evidence type="ECO:0000313" key="11">
    <source>
        <dbReference type="EMBL" id="KAK0513974.1"/>
    </source>
</evidence>
<dbReference type="GO" id="GO:0000122">
    <property type="term" value="P:negative regulation of transcription by RNA polymerase II"/>
    <property type="evidence" value="ECO:0007669"/>
    <property type="project" value="TreeGrafter"/>
</dbReference>
<evidence type="ECO:0000256" key="10">
    <source>
        <dbReference type="SAM" id="MobiDB-lite"/>
    </source>
</evidence>
<name>A0AA39V6D7_9LECA</name>
<comment type="caution">
    <text evidence="11">The sequence shown here is derived from an EMBL/GenBank/DDBJ whole genome shotgun (WGS) entry which is preliminary data.</text>
</comment>
<feature type="region of interest" description="Disordered" evidence="10">
    <location>
        <begin position="416"/>
        <end position="849"/>
    </location>
</feature>
<dbReference type="GO" id="GO:0017053">
    <property type="term" value="C:transcription repressor complex"/>
    <property type="evidence" value="ECO:0007669"/>
    <property type="project" value="TreeGrafter"/>
</dbReference>
<feature type="compositionally biased region" description="Basic and acidic residues" evidence="10">
    <location>
        <begin position="696"/>
        <end position="715"/>
    </location>
</feature>
<keyword evidence="5" id="KW-0805">Transcription regulation</keyword>
<feature type="repeat" description="TPR" evidence="9">
    <location>
        <begin position="301"/>
        <end position="334"/>
    </location>
</feature>
<feature type="compositionally biased region" description="Pro residues" evidence="10">
    <location>
        <begin position="772"/>
        <end position="784"/>
    </location>
</feature>
<organism evidence="11 12">
    <name type="scientific">Cladonia borealis</name>
    <dbReference type="NCBI Taxonomy" id="184061"/>
    <lineage>
        <taxon>Eukaryota</taxon>
        <taxon>Fungi</taxon>
        <taxon>Dikarya</taxon>
        <taxon>Ascomycota</taxon>
        <taxon>Pezizomycotina</taxon>
        <taxon>Lecanoromycetes</taxon>
        <taxon>OSLEUM clade</taxon>
        <taxon>Lecanoromycetidae</taxon>
        <taxon>Lecanorales</taxon>
        <taxon>Lecanorineae</taxon>
        <taxon>Cladoniaceae</taxon>
        <taxon>Cladonia</taxon>
    </lineage>
</organism>
<dbReference type="EMBL" id="JAFEKC020000006">
    <property type="protein sequence ID" value="KAK0513974.1"/>
    <property type="molecule type" value="Genomic_DNA"/>
</dbReference>
<evidence type="ECO:0000256" key="4">
    <source>
        <dbReference type="ARBA" id="ARBA00022803"/>
    </source>
</evidence>
<reference evidence="11" key="1">
    <citation type="submission" date="2023-03" db="EMBL/GenBank/DDBJ databases">
        <title>Complete genome of Cladonia borealis.</title>
        <authorList>
            <person name="Park H."/>
        </authorList>
    </citation>
    <scope>NUCLEOTIDE SEQUENCE</scope>
    <source>
        <strain evidence="11">ANT050790</strain>
    </source>
</reference>
<dbReference type="InterPro" id="IPR051630">
    <property type="entry name" value="Corepressor-Demethylase"/>
</dbReference>
<feature type="compositionally biased region" description="Polar residues" evidence="10">
    <location>
        <begin position="832"/>
        <end position="849"/>
    </location>
</feature>
<protein>
    <recommendedName>
        <fullName evidence="13">TPR-like protein</fullName>
    </recommendedName>
</protein>
<dbReference type="GO" id="GO:0031490">
    <property type="term" value="F:chromatin DNA binding"/>
    <property type="evidence" value="ECO:0007669"/>
    <property type="project" value="TreeGrafter"/>
</dbReference>
<dbReference type="Pfam" id="PF13432">
    <property type="entry name" value="TPR_16"/>
    <property type="match status" value="1"/>
</dbReference>
<comment type="subcellular location">
    <subcellularLocation>
        <location evidence="1">Nucleus</location>
    </subcellularLocation>
</comment>
<dbReference type="GO" id="GO:0000978">
    <property type="term" value="F:RNA polymerase II cis-regulatory region sequence-specific DNA binding"/>
    <property type="evidence" value="ECO:0007669"/>
    <property type="project" value="TreeGrafter"/>
</dbReference>
<evidence type="ECO:0000256" key="2">
    <source>
        <dbReference type="ARBA" id="ARBA00022491"/>
    </source>
</evidence>
<dbReference type="FunFam" id="1.25.40.10:FF:000403">
    <property type="entry name" value="General transcriptional repressor, putative"/>
    <property type="match status" value="1"/>
</dbReference>
<feature type="compositionally biased region" description="Basic and acidic residues" evidence="10">
    <location>
        <begin position="676"/>
        <end position="686"/>
    </location>
</feature>
<feature type="compositionally biased region" description="Low complexity" evidence="10">
    <location>
        <begin position="723"/>
        <end position="735"/>
    </location>
</feature>
<dbReference type="Pfam" id="PF13181">
    <property type="entry name" value="TPR_8"/>
    <property type="match status" value="2"/>
</dbReference>
<feature type="compositionally biased region" description="Basic and acidic residues" evidence="10">
    <location>
        <begin position="793"/>
        <end position="810"/>
    </location>
</feature>
<feature type="compositionally biased region" description="Low complexity" evidence="10">
    <location>
        <begin position="549"/>
        <end position="567"/>
    </location>
</feature>
<feature type="compositionally biased region" description="Polar residues" evidence="10">
    <location>
        <begin position="416"/>
        <end position="441"/>
    </location>
</feature>
<proteinExistence type="inferred from homology"/>
<keyword evidence="12" id="KW-1185">Reference proteome</keyword>
<feature type="region of interest" description="Disordered" evidence="10">
    <location>
        <begin position="1"/>
        <end position="40"/>
    </location>
</feature>
<evidence type="ECO:0000256" key="5">
    <source>
        <dbReference type="ARBA" id="ARBA00023015"/>
    </source>
</evidence>
<evidence type="ECO:0008006" key="13">
    <source>
        <dbReference type="Google" id="ProtNLM"/>
    </source>
</evidence>
<keyword evidence="4 9" id="KW-0802">TPR repeat</keyword>
<dbReference type="PANTHER" id="PTHR14017">
    <property type="entry name" value="LYSINE-SPECIFIC DEMETHYLASE"/>
    <property type="match status" value="1"/>
</dbReference>
<dbReference type="InterPro" id="IPR019734">
    <property type="entry name" value="TPR_rpt"/>
</dbReference>
<dbReference type="FunFam" id="1.25.40.10:FF:000078">
    <property type="entry name" value="Transcriptional corepressor Cyc8"/>
    <property type="match status" value="1"/>
</dbReference>
<dbReference type="AlphaFoldDB" id="A0AA39V6D7"/>
<dbReference type="Proteomes" id="UP001166286">
    <property type="component" value="Unassembled WGS sequence"/>
</dbReference>
<evidence type="ECO:0000256" key="6">
    <source>
        <dbReference type="ARBA" id="ARBA00023163"/>
    </source>
</evidence>
<dbReference type="Gene3D" id="1.25.40.10">
    <property type="entry name" value="Tetratricopeptide repeat domain"/>
    <property type="match status" value="3"/>
</dbReference>
<keyword evidence="3" id="KW-0677">Repeat</keyword>
<feature type="compositionally biased region" description="Acidic residues" evidence="10">
    <location>
        <begin position="811"/>
        <end position="820"/>
    </location>
</feature>
<dbReference type="GO" id="GO:0005634">
    <property type="term" value="C:nucleus"/>
    <property type="evidence" value="ECO:0007669"/>
    <property type="project" value="UniProtKB-SubCell"/>
</dbReference>
<dbReference type="PROSITE" id="PS50293">
    <property type="entry name" value="TPR_REGION"/>
    <property type="match status" value="1"/>
</dbReference>
<feature type="repeat" description="TPR" evidence="9">
    <location>
        <begin position="192"/>
        <end position="225"/>
    </location>
</feature>
<comment type="similarity">
    <text evidence="8">Belongs to the CYC8/SSN6 family.</text>
</comment>
<keyword evidence="6" id="KW-0804">Transcription</keyword>
<evidence type="ECO:0000313" key="12">
    <source>
        <dbReference type="Proteomes" id="UP001166286"/>
    </source>
</evidence>
<evidence type="ECO:0000256" key="9">
    <source>
        <dbReference type="PROSITE-ProRule" id="PRU00339"/>
    </source>
</evidence>
<sequence length="849" mass="95271">MASHHQQPASPGGLHLHHGLHAGHPPQVNGHMPMQQSHHKITAAHLASQNESVWLGIGTVSELQGDPDGALFAYEQALRHNYQSIQALNAISCILRTKENFPRAVEYLQTILKLDQSNGEVWGSLGHCFLMMEDLQQAYAAYQQALYHLRDPKEPKLWYGIGILYDRYGSLEHAEEAFSQVMNMQPDFEKANEIYFRLGIIYKQQQKYDQSLECFKYIVQNPPRPLTEEDIWFQIGHVHEQRKDYDAAKAAYRRVLDRDPNHAKVLQQLGWLHHQESPLFNSQEQAIEYLEKSVSSDNTDAQSWYLLGRCYMSQQKYSKAYEAYQQAVYRDGRNPTFWCSIGVLYYQINQYRDALDAYSRAIRLNPYISEVWYDLGTLYESCNNQTADALDAYQRAFDLDPSNMHIKARLQLLRNNGQSTGLPNQQNAPVPQDVHPQQYQNPGVGAPPGPQWNVQSGPASVLHGGPGPTQNGSVPDWNRRLAEIPNPQQPPQPASLYDQREPIRPPPSQRQASPRQEPMRQYQEPHRHTPIRRASPPAPLSHNAPITYSAPQSLPQPQPSVSQPPASNRIPNPNYGAPDPGLRLGTASSQIGPGPRVPYGRGDSPPPEIRPIAEIRQSSPGPNYPQQPYQHHPNTSQSVGIAAGAPPPAAALAAAEAAAKAEREGPISGPMTGFKRGHESDDEYKVPNKHPTNGESRSRLDDIRHRRPSPPDRKPSPRPRPGSPRGRPQSPFGRPVSPPVRHSRSSSAARREEQRRADENYHPSEAAHIHPPTLPSMHQPPPNEPTQTPMSETGRDECREAYEPASRKIEVDEEYDEEGEEEKRKEGSGGRNSPQHSSVNGQPKVEAQN</sequence>
<feature type="repeat" description="TPR" evidence="9">
    <location>
        <begin position="229"/>
        <end position="262"/>
    </location>
</feature>
<accession>A0AA39V6D7</accession>
<evidence type="ECO:0000256" key="8">
    <source>
        <dbReference type="ARBA" id="ARBA00061082"/>
    </source>
</evidence>
<feature type="compositionally biased region" description="Low complexity" evidence="10">
    <location>
        <begin position="610"/>
        <end position="634"/>
    </location>
</feature>
<feature type="compositionally biased region" description="Basic and acidic residues" evidence="10">
    <location>
        <begin position="749"/>
        <end position="768"/>
    </location>
</feature>
<dbReference type="PANTHER" id="PTHR14017:SF1">
    <property type="entry name" value="LD02225P"/>
    <property type="match status" value="1"/>
</dbReference>